<feature type="region of interest" description="Disordered" evidence="1">
    <location>
        <begin position="97"/>
        <end position="128"/>
    </location>
</feature>
<reference evidence="2" key="1">
    <citation type="submission" date="2022-02" db="EMBL/GenBank/DDBJ databases">
        <title>Towards deciphering the DNA virus diversity associated with rodent species in the families Cricetidae and Heteromyidae.</title>
        <authorList>
            <person name="Lund M."/>
            <person name="Larsen B.B."/>
            <person name="Gryseels S."/>
            <person name="Kraberger S."/>
            <person name="Rowsey D.M."/>
            <person name="Steger L."/>
            <person name="Yule K.M."/>
            <person name="Upham N.S."/>
            <person name="Worobey M."/>
            <person name="Van Doorslaer K."/>
            <person name="Varsani A."/>
        </authorList>
    </citation>
    <scope>NUCLEOTIDE SEQUENCE</scope>
    <source>
        <strain evidence="2">NeonRodF1_76</strain>
    </source>
</reference>
<accession>A0A976R7W1</accession>
<evidence type="ECO:0000313" key="2">
    <source>
        <dbReference type="EMBL" id="UPW41907.1"/>
    </source>
</evidence>
<proteinExistence type="predicted"/>
<feature type="compositionally biased region" description="Basic and acidic residues" evidence="1">
    <location>
        <begin position="97"/>
        <end position="115"/>
    </location>
</feature>
<protein>
    <submittedName>
        <fullName evidence="2">Uncharacterized protein</fullName>
    </submittedName>
</protein>
<name>A0A976R7W1_9VIRU</name>
<evidence type="ECO:0000256" key="1">
    <source>
        <dbReference type="SAM" id="MobiDB-lite"/>
    </source>
</evidence>
<sequence>MAHPVYKVISKYDYDYTQDGVVPQGVSLTVPDQSLTLRQIVDRFSNGMIPPGLIHDVQYDDPDVTIDDDVSPLNNPNVDLIDIQEYEREYREIESRIAESERRKQASKKDAHLQDEPPTPANPGNEPL</sequence>
<organism evidence="2">
    <name type="scientific">Dipodfec virus RodF1_76</name>
    <dbReference type="NCBI Taxonomy" id="2929311"/>
    <lineage>
        <taxon>Viruses</taxon>
        <taxon>Monodnaviria</taxon>
        <taxon>Sangervirae</taxon>
        <taxon>Phixviricota</taxon>
        <taxon>Malgrandaviricetes</taxon>
        <taxon>Petitvirales</taxon>
        <taxon>Microviridae</taxon>
    </lineage>
</organism>
<dbReference type="EMBL" id="OM869693">
    <property type="protein sequence ID" value="UPW41907.1"/>
    <property type="molecule type" value="Genomic_DNA"/>
</dbReference>